<dbReference type="Proteomes" id="UP001333996">
    <property type="component" value="Unassembled WGS sequence"/>
</dbReference>
<keyword evidence="8" id="KW-1185">Reference proteome</keyword>
<feature type="DNA-binding region" description="H-T-H motif" evidence="4">
    <location>
        <begin position="29"/>
        <end position="48"/>
    </location>
</feature>
<feature type="region of interest" description="Disordered" evidence="5">
    <location>
        <begin position="141"/>
        <end position="165"/>
    </location>
</feature>
<dbReference type="RefSeq" id="WP_329512890.1">
    <property type="nucleotide sequence ID" value="NZ_BAAAYZ010000002.1"/>
</dbReference>
<dbReference type="InterPro" id="IPR050109">
    <property type="entry name" value="HTH-type_TetR-like_transc_reg"/>
</dbReference>
<dbReference type="Pfam" id="PF00440">
    <property type="entry name" value="TetR_N"/>
    <property type="match status" value="1"/>
</dbReference>
<evidence type="ECO:0000256" key="3">
    <source>
        <dbReference type="ARBA" id="ARBA00023163"/>
    </source>
</evidence>
<proteinExistence type="predicted"/>
<dbReference type="PANTHER" id="PTHR30055:SF234">
    <property type="entry name" value="HTH-TYPE TRANSCRIPTIONAL REGULATOR BETI"/>
    <property type="match status" value="1"/>
</dbReference>
<name>A0ABU7FWT0_9ACTN</name>
<dbReference type="InterPro" id="IPR001647">
    <property type="entry name" value="HTH_TetR"/>
</dbReference>
<dbReference type="PROSITE" id="PS50977">
    <property type="entry name" value="HTH_TETR_2"/>
    <property type="match status" value="1"/>
</dbReference>
<dbReference type="PRINTS" id="PR00455">
    <property type="entry name" value="HTHTETR"/>
</dbReference>
<evidence type="ECO:0000256" key="5">
    <source>
        <dbReference type="SAM" id="MobiDB-lite"/>
    </source>
</evidence>
<dbReference type="SUPFAM" id="SSF48498">
    <property type="entry name" value="Tetracyclin repressor-like, C-terminal domain"/>
    <property type="match status" value="1"/>
</dbReference>
<feature type="domain" description="HTH tetR-type" evidence="6">
    <location>
        <begin position="6"/>
        <end position="66"/>
    </location>
</feature>
<comment type="caution">
    <text evidence="7">The sequence shown here is derived from an EMBL/GenBank/DDBJ whole genome shotgun (WGS) entry which is preliminary data.</text>
</comment>
<evidence type="ECO:0000256" key="4">
    <source>
        <dbReference type="PROSITE-ProRule" id="PRU00335"/>
    </source>
</evidence>
<evidence type="ECO:0000256" key="1">
    <source>
        <dbReference type="ARBA" id="ARBA00023015"/>
    </source>
</evidence>
<dbReference type="InterPro" id="IPR009057">
    <property type="entry name" value="Homeodomain-like_sf"/>
</dbReference>
<keyword evidence="3" id="KW-0804">Transcription</keyword>
<gene>
    <name evidence="7" type="ORF">VXC91_43595</name>
</gene>
<dbReference type="Gene3D" id="1.10.357.10">
    <property type="entry name" value="Tetracycline Repressor, domain 2"/>
    <property type="match status" value="1"/>
</dbReference>
<evidence type="ECO:0000313" key="7">
    <source>
        <dbReference type="EMBL" id="MED7828551.1"/>
    </source>
</evidence>
<dbReference type="EMBL" id="JAYWVC010000419">
    <property type="protein sequence ID" value="MED7828551.1"/>
    <property type="molecule type" value="Genomic_DNA"/>
</dbReference>
<protein>
    <submittedName>
        <fullName evidence="7">TetR/AcrR family transcriptional regulator</fullName>
    </submittedName>
</protein>
<evidence type="ECO:0000313" key="8">
    <source>
        <dbReference type="Proteomes" id="UP001333996"/>
    </source>
</evidence>
<sequence>MTERGQRTRSAIVAAAAQLMSERGVAATSLDDVLAACGAGKSQLYHYFGSKQELIAAVIDHQLQGILAGQPRLEHMHTWEDFEGWAADLLSMHAGPDGPYACPLGSLVGELDGDPALQIELDSAFCTWESYLARGLTRLGGRESSATTPTRAAWQPPPWRPCRAG</sequence>
<evidence type="ECO:0000256" key="2">
    <source>
        <dbReference type="ARBA" id="ARBA00023125"/>
    </source>
</evidence>
<accession>A0ABU7FWT0</accession>
<dbReference type="InterPro" id="IPR036271">
    <property type="entry name" value="Tet_transcr_reg_TetR-rel_C_sf"/>
</dbReference>
<dbReference type="PANTHER" id="PTHR30055">
    <property type="entry name" value="HTH-TYPE TRANSCRIPTIONAL REGULATOR RUTR"/>
    <property type="match status" value="1"/>
</dbReference>
<organism evidence="7 8">
    <name type="scientific">Streptomyces chiangmaiensis</name>
    <dbReference type="NCBI Taxonomy" id="766497"/>
    <lineage>
        <taxon>Bacteria</taxon>
        <taxon>Bacillati</taxon>
        <taxon>Actinomycetota</taxon>
        <taxon>Actinomycetes</taxon>
        <taxon>Kitasatosporales</taxon>
        <taxon>Streptomycetaceae</taxon>
        <taxon>Streptomyces</taxon>
    </lineage>
</organism>
<reference evidence="7" key="1">
    <citation type="submission" date="2024-01" db="EMBL/GenBank/DDBJ databases">
        <title>First draft genome sequence data of TA4-1, the type strain of Gram-positive actinobacterium Streptomyces chiangmaiensis.</title>
        <authorList>
            <person name="Yasawong M."/>
            <person name="Nantapong N."/>
        </authorList>
    </citation>
    <scope>NUCLEOTIDE SEQUENCE</scope>
    <source>
        <strain evidence="7">TA4-1</strain>
    </source>
</reference>
<evidence type="ECO:0000259" key="6">
    <source>
        <dbReference type="PROSITE" id="PS50977"/>
    </source>
</evidence>
<feature type="compositionally biased region" description="Pro residues" evidence="5">
    <location>
        <begin position="155"/>
        <end position="165"/>
    </location>
</feature>
<keyword evidence="1" id="KW-0805">Transcription regulation</keyword>
<keyword evidence="2 4" id="KW-0238">DNA-binding</keyword>
<dbReference type="SUPFAM" id="SSF46689">
    <property type="entry name" value="Homeodomain-like"/>
    <property type="match status" value="1"/>
</dbReference>